<dbReference type="EMBL" id="CP065647">
    <property type="protein sequence ID" value="QPR74027.1"/>
    <property type="molecule type" value="Genomic_DNA"/>
</dbReference>
<keyword evidence="1" id="KW-1133">Transmembrane helix</keyword>
<evidence type="ECO:0000313" key="2">
    <source>
        <dbReference type="EMBL" id="QPR74027.1"/>
    </source>
</evidence>
<gene>
    <name evidence="2" type="ORF">I6G80_07105</name>
</gene>
<keyword evidence="1" id="KW-0812">Transmembrane</keyword>
<evidence type="ECO:0000256" key="1">
    <source>
        <dbReference type="SAM" id="Phobius"/>
    </source>
</evidence>
<evidence type="ECO:0000313" key="3">
    <source>
        <dbReference type="Proteomes" id="UP000595038"/>
    </source>
</evidence>
<organism evidence="2 3">
    <name type="scientific">Bacillus licheniformis</name>
    <dbReference type="NCBI Taxonomy" id="1402"/>
    <lineage>
        <taxon>Bacteria</taxon>
        <taxon>Bacillati</taxon>
        <taxon>Bacillota</taxon>
        <taxon>Bacilli</taxon>
        <taxon>Bacillales</taxon>
        <taxon>Bacillaceae</taxon>
        <taxon>Bacillus</taxon>
    </lineage>
</organism>
<protein>
    <submittedName>
        <fullName evidence="2">Uncharacterized protein</fullName>
    </submittedName>
</protein>
<reference evidence="2 3" key="1">
    <citation type="submission" date="2020-12" db="EMBL/GenBank/DDBJ databases">
        <title>FDA dAtabase for Regulatory Grade micrObial Sequences (FDA-ARGOS): Supporting development and validation of Infectious Disease Dx tests.</title>
        <authorList>
            <person name="Nelson B."/>
            <person name="Plummer A."/>
            <person name="Tallon L."/>
            <person name="Sadzewicz L."/>
            <person name="Zhao X."/>
            <person name="Boylan J."/>
            <person name="Ott S."/>
            <person name="Bowen H."/>
            <person name="Vavikolanu K."/>
            <person name="Mehta A."/>
            <person name="Aluvathingal J."/>
            <person name="Nadendla S."/>
            <person name="Myers T."/>
            <person name="Yan Y."/>
            <person name="Sichtig H."/>
        </authorList>
    </citation>
    <scope>NUCLEOTIDE SEQUENCE [LARGE SCALE GENOMIC DNA]</scope>
    <source>
        <strain evidence="2 3">FDAARGOS_923</strain>
    </source>
</reference>
<name>A0AB37GLW6_BACLI</name>
<proteinExistence type="predicted"/>
<accession>A0AB37GLW6</accession>
<dbReference type="RefSeq" id="WP_077735605.1">
    <property type="nucleotide sequence ID" value="NZ_CP065647.1"/>
</dbReference>
<feature type="transmembrane region" description="Helical" evidence="1">
    <location>
        <begin position="12"/>
        <end position="34"/>
    </location>
</feature>
<dbReference type="Proteomes" id="UP000595038">
    <property type="component" value="Chromosome"/>
</dbReference>
<sequence length="240" mass="28421">MNDIFNFDFYRNIVVSAITILLFNSIFQYIKHLLERSMGFHNSSMNKKYEVYPKIYSKFLIAWGAILSCRGAVEKPNFKNFSTTEINTYLKESLNLLDKDIEVILTLWEKENFKSQAIELVDDFWKKNQERIAEDKFIELNNYSNENDIYLSTDLSILVHEIKSNMSYLLLVYKYPDPRESTSLPENLRKTIKEELDDLKREIREELKINKTSIPKILWNKLSSLVLALLIKLKLKKNTK</sequence>
<keyword evidence="1" id="KW-0472">Membrane</keyword>
<dbReference type="AlphaFoldDB" id="A0AB37GLW6"/>